<dbReference type="InterPro" id="IPR015797">
    <property type="entry name" value="NUDIX_hydrolase-like_dom_sf"/>
</dbReference>
<dbReference type="Pfam" id="PF00293">
    <property type="entry name" value="NUDIX"/>
    <property type="match status" value="1"/>
</dbReference>
<evidence type="ECO:0000259" key="2">
    <source>
        <dbReference type="PROSITE" id="PS51462"/>
    </source>
</evidence>
<feature type="domain" description="Nudix hydrolase" evidence="2">
    <location>
        <begin position="40"/>
        <end position="170"/>
    </location>
</feature>
<keyword evidence="4" id="KW-1185">Reference proteome</keyword>
<name>A0A4Q2UQH9_9BACT</name>
<proteinExistence type="predicted"/>
<keyword evidence="1 3" id="KW-0378">Hydrolase</keyword>
<dbReference type="PROSITE" id="PS51462">
    <property type="entry name" value="NUDIX"/>
    <property type="match status" value="1"/>
</dbReference>
<organism evidence="3 4">
    <name type="scientific">Spirosoma sordidisoli</name>
    <dbReference type="NCBI Taxonomy" id="2502893"/>
    <lineage>
        <taxon>Bacteria</taxon>
        <taxon>Pseudomonadati</taxon>
        <taxon>Bacteroidota</taxon>
        <taxon>Cytophagia</taxon>
        <taxon>Cytophagales</taxon>
        <taxon>Cytophagaceae</taxon>
        <taxon>Spirosoma</taxon>
    </lineage>
</organism>
<dbReference type="PANTHER" id="PTHR11839">
    <property type="entry name" value="UDP/ADP-SUGAR PYROPHOSPHATASE"/>
    <property type="match status" value="1"/>
</dbReference>
<dbReference type="GO" id="GO:0006753">
    <property type="term" value="P:nucleoside phosphate metabolic process"/>
    <property type="evidence" value="ECO:0007669"/>
    <property type="project" value="TreeGrafter"/>
</dbReference>
<gene>
    <name evidence="3" type="ORF">EQG79_09325</name>
</gene>
<dbReference type="InterPro" id="IPR020084">
    <property type="entry name" value="NUDIX_hydrolase_CS"/>
</dbReference>
<accession>A0A4Q2UQH9</accession>
<dbReference type="PROSITE" id="PS00893">
    <property type="entry name" value="NUDIX_BOX"/>
    <property type="match status" value="1"/>
</dbReference>
<reference evidence="3 4" key="1">
    <citation type="submission" date="2019-01" db="EMBL/GenBank/DDBJ databases">
        <title>Spirosoma flava sp. nov., a propanil-degrading bacterium isolated from herbicide-contaminated soil.</title>
        <authorList>
            <person name="Zhang L."/>
            <person name="Jiang J.-D."/>
        </authorList>
    </citation>
    <scope>NUCLEOTIDE SEQUENCE [LARGE SCALE GENOMIC DNA]</scope>
    <source>
        <strain evidence="3 4">TY50</strain>
    </source>
</reference>
<dbReference type="Proteomes" id="UP000290407">
    <property type="component" value="Unassembled WGS sequence"/>
</dbReference>
<evidence type="ECO:0000313" key="3">
    <source>
        <dbReference type="EMBL" id="RYC70061.1"/>
    </source>
</evidence>
<dbReference type="InterPro" id="IPR000086">
    <property type="entry name" value="NUDIX_hydrolase_dom"/>
</dbReference>
<dbReference type="AlphaFoldDB" id="A0A4Q2UQH9"/>
<evidence type="ECO:0000256" key="1">
    <source>
        <dbReference type="ARBA" id="ARBA00022801"/>
    </source>
</evidence>
<dbReference type="CDD" id="cd03424">
    <property type="entry name" value="NUDIX_ADPRase_Nudt5_UGPPase_Nudt14"/>
    <property type="match status" value="1"/>
</dbReference>
<dbReference type="PANTHER" id="PTHR11839:SF1">
    <property type="entry name" value="ADP-SUGAR PYROPHOSPHATASE"/>
    <property type="match status" value="1"/>
</dbReference>
<dbReference type="EMBL" id="SBLB01000002">
    <property type="protein sequence ID" value="RYC70061.1"/>
    <property type="molecule type" value="Genomic_DNA"/>
</dbReference>
<dbReference type="GO" id="GO:0016787">
    <property type="term" value="F:hydrolase activity"/>
    <property type="evidence" value="ECO:0007669"/>
    <property type="project" value="UniProtKB-KW"/>
</dbReference>
<evidence type="ECO:0000313" key="4">
    <source>
        <dbReference type="Proteomes" id="UP000290407"/>
    </source>
</evidence>
<dbReference type="Gene3D" id="3.90.79.10">
    <property type="entry name" value="Nucleoside Triphosphate Pyrophosphohydrolase"/>
    <property type="match status" value="1"/>
</dbReference>
<comment type="caution">
    <text evidence="3">The sequence shown here is derived from an EMBL/GenBank/DDBJ whole genome shotgun (WGS) entry which is preliminary data.</text>
</comment>
<dbReference type="GO" id="GO:0019693">
    <property type="term" value="P:ribose phosphate metabolic process"/>
    <property type="evidence" value="ECO:0007669"/>
    <property type="project" value="TreeGrafter"/>
</dbReference>
<dbReference type="SUPFAM" id="SSF55811">
    <property type="entry name" value="Nudix"/>
    <property type="match status" value="1"/>
</dbReference>
<protein>
    <submittedName>
        <fullName evidence="3">NUDIX hydrolase</fullName>
    </submittedName>
</protein>
<sequence length="179" mass="20161">MEKWKLLTSRELFSSKWLMLRQDECLLPSGRVIDDFFVVEVPDGAAIVAITDDNELLLIKQYKHGFGDFVLELPAGIVEQNEDPALTIARELREETGFVATNIEFVTTLITKPARMSARTQIYFANGGRFEYDPEFNDAEVIEKILVPVAELPALIAKGNIMVETSLAALLMVWDKLVK</sequence>